<dbReference type="InParanoid" id="B8BTC0"/>
<dbReference type="GO" id="GO:0009251">
    <property type="term" value="P:glucan catabolic process"/>
    <property type="evidence" value="ECO:0000318"/>
    <property type="project" value="GO_Central"/>
</dbReference>
<evidence type="ECO:0000259" key="3">
    <source>
        <dbReference type="PROSITE" id="PS51762"/>
    </source>
</evidence>
<reference evidence="4 5" key="2">
    <citation type="journal article" date="2008" name="Nature">
        <title>The Phaeodactylum genome reveals the evolutionary history of diatom genomes.</title>
        <authorList>
            <person name="Bowler C."/>
            <person name="Allen A.E."/>
            <person name="Badger J.H."/>
            <person name="Grimwood J."/>
            <person name="Jabbari K."/>
            <person name="Kuo A."/>
            <person name="Maheswari U."/>
            <person name="Martens C."/>
            <person name="Maumus F."/>
            <person name="Otillar R.P."/>
            <person name="Rayko E."/>
            <person name="Salamov A."/>
            <person name="Vandepoele K."/>
            <person name="Beszteri B."/>
            <person name="Gruber A."/>
            <person name="Heijde M."/>
            <person name="Katinka M."/>
            <person name="Mock T."/>
            <person name="Valentin K."/>
            <person name="Verret F."/>
            <person name="Berges J.A."/>
            <person name="Brownlee C."/>
            <person name="Cadoret J.P."/>
            <person name="Chiovitti A."/>
            <person name="Choi C.J."/>
            <person name="Coesel S."/>
            <person name="De Martino A."/>
            <person name="Detter J.C."/>
            <person name="Durkin C."/>
            <person name="Falciatore A."/>
            <person name="Fournet J."/>
            <person name="Haruta M."/>
            <person name="Huysman M.J."/>
            <person name="Jenkins B.D."/>
            <person name="Jiroutova K."/>
            <person name="Jorgensen R.E."/>
            <person name="Joubert Y."/>
            <person name="Kaplan A."/>
            <person name="Kroger N."/>
            <person name="Kroth P.G."/>
            <person name="La Roche J."/>
            <person name="Lindquist E."/>
            <person name="Lommer M."/>
            <person name="Martin-Jezequel V."/>
            <person name="Lopez P.J."/>
            <person name="Lucas S."/>
            <person name="Mangogna M."/>
            <person name="McGinnis K."/>
            <person name="Medlin L.K."/>
            <person name="Montsant A."/>
            <person name="Oudot-Le Secq M.P."/>
            <person name="Napoli C."/>
            <person name="Obornik M."/>
            <person name="Parker M.S."/>
            <person name="Petit J.L."/>
            <person name="Porcel B.M."/>
            <person name="Poulsen N."/>
            <person name="Robison M."/>
            <person name="Rychlewski L."/>
            <person name="Rynearson T.A."/>
            <person name="Schmutz J."/>
            <person name="Shapiro H."/>
            <person name="Siaut M."/>
            <person name="Stanley M."/>
            <person name="Sussman M.R."/>
            <person name="Taylor A.R."/>
            <person name="Vardi A."/>
            <person name="von Dassow P."/>
            <person name="Vyverman W."/>
            <person name="Willis A."/>
            <person name="Wyrwicz L.S."/>
            <person name="Rokhsar D.S."/>
            <person name="Weissenbach J."/>
            <person name="Armbrust E.V."/>
            <person name="Green B.R."/>
            <person name="Van de Peer Y."/>
            <person name="Grigoriev I.V."/>
        </authorList>
    </citation>
    <scope>NUCLEOTIDE SEQUENCE [LARGE SCALE GENOMIC DNA]</scope>
    <source>
        <strain evidence="4 5">CCMP1335</strain>
    </source>
</reference>
<evidence type="ECO:0000256" key="2">
    <source>
        <dbReference type="SAM" id="Phobius"/>
    </source>
</evidence>
<dbReference type="InterPro" id="IPR000757">
    <property type="entry name" value="Beta-glucanase-like"/>
</dbReference>
<dbReference type="SUPFAM" id="SSF49899">
    <property type="entry name" value="Concanavalin A-like lectins/glucanases"/>
    <property type="match status" value="1"/>
</dbReference>
<proteinExistence type="predicted"/>
<dbReference type="HOGENOM" id="CLU_016972_0_0_1"/>
<dbReference type="Proteomes" id="UP000001449">
    <property type="component" value="Chromosome 2"/>
</dbReference>
<dbReference type="GO" id="GO:0004553">
    <property type="term" value="F:hydrolase activity, hydrolyzing O-glycosyl compounds"/>
    <property type="evidence" value="ECO:0007669"/>
    <property type="project" value="InterPro"/>
</dbReference>
<dbReference type="InterPro" id="IPR050546">
    <property type="entry name" value="Glycosyl_Hydrlase_16"/>
</dbReference>
<evidence type="ECO:0000313" key="4">
    <source>
        <dbReference type="EMBL" id="EED95068.1"/>
    </source>
</evidence>
<feature type="region of interest" description="Disordered" evidence="1">
    <location>
        <begin position="473"/>
        <end position="495"/>
    </location>
</feature>
<name>B8BTC0_THAPS</name>
<dbReference type="GeneID" id="7452162"/>
<keyword evidence="2" id="KW-0472">Membrane</keyword>
<feature type="domain" description="GH16" evidence="3">
    <location>
        <begin position="57"/>
        <end position="351"/>
    </location>
</feature>
<dbReference type="RefSeq" id="XP_002287625.1">
    <property type="nucleotide sequence ID" value="XM_002287589.1"/>
</dbReference>
<accession>B8BTC0</accession>
<dbReference type="PANTHER" id="PTHR10963">
    <property type="entry name" value="GLYCOSYL HYDROLASE-RELATED"/>
    <property type="match status" value="1"/>
</dbReference>
<dbReference type="Gene3D" id="2.60.120.200">
    <property type="match status" value="1"/>
</dbReference>
<feature type="transmembrane region" description="Helical" evidence="2">
    <location>
        <begin position="67"/>
        <end position="84"/>
    </location>
</feature>
<gene>
    <name evidence="4" type="ORF">THAPSDRAFT_21104</name>
</gene>
<dbReference type="GO" id="GO:0016787">
    <property type="term" value="F:hydrolase activity"/>
    <property type="evidence" value="ECO:0000318"/>
    <property type="project" value="GO_Central"/>
</dbReference>
<dbReference type="KEGG" id="tps:THAPSDRAFT_21104"/>
<dbReference type="PROSITE" id="PS51762">
    <property type="entry name" value="GH16_2"/>
    <property type="match status" value="1"/>
</dbReference>
<reference evidence="4 5" key="1">
    <citation type="journal article" date="2004" name="Science">
        <title>The genome of the diatom Thalassiosira pseudonana: ecology, evolution, and metabolism.</title>
        <authorList>
            <person name="Armbrust E.V."/>
            <person name="Berges J.A."/>
            <person name="Bowler C."/>
            <person name="Green B.R."/>
            <person name="Martinez D."/>
            <person name="Putnam N.H."/>
            <person name="Zhou S."/>
            <person name="Allen A.E."/>
            <person name="Apt K.E."/>
            <person name="Bechner M."/>
            <person name="Brzezinski M.A."/>
            <person name="Chaal B.K."/>
            <person name="Chiovitti A."/>
            <person name="Davis A.K."/>
            <person name="Demarest M.S."/>
            <person name="Detter J.C."/>
            <person name="Glavina T."/>
            <person name="Goodstein D."/>
            <person name="Hadi M.Z."/>
            <person name="Hellsten U."/>
            <person name="Hildebrand M."/>
            <person name="Jenkins B.D."/>
            <person name="Jurka J."/>
            <person name="Kapitonov V.V."/>
            <person name="Kroger N."/>
            <person name="Lau W.W."/>
            <person name="Lane T.W."/>
            <person name="Larimer F.W."/>
            <person name="Lippmeier J.C."/>
            <person name="Lucas S."/>
            <person name="Medina M."/>
            <person name="Montsant A."/>
            <person name="Obornik M."/>
            <person name="Parker M.S."/>
            <person name="Palenik B."/>
            <person name="Pazour G.J."/>
            <person name="Richardson P.M."/>
            <person name="Rynearson T.A."/>
            <person name="Saito M.A."/>
            <person name="Schwartz D.C."/>
            <person name="Thamatrakoln K."/>
            <person name="Valentin K."/>
            <person name="Vardi A."/>
            <person name="Wilkerson F.P."/>
            <person name="Rokhsar D.S."/>
        </authorList>
    </citation>
    <scope>NUCLEOTIDE SEQUENCE [LARGE SCALE GENOMIC DNA]</scope>
    <source>
        <strain evidence="4 5">CCMP1335</strain>
    </source>
</reference>
<dbReference type="EMBL" id="CM000639">
    <property type="protein sequence ID" value="EED95068.1"/>
    <property type="molecule type" value="Genomic_DNA"/>
</dbReference>
<feature type="compositionally biased region" description="Polar residues" evidence="1">
    <location>
        <begin position="482"/>
        <end position="495"/>
    </location>
</feature>
<dbReference type="STRING" id="35128.B8BTC0"/>
<keyword evidence="5" id="KW-1185">Reference proteome</keyword>
<organism evidence="4 5">
    <name type="scientific">Thalassiosira pseudonana</name>
    <name type="common">Marine diatom</name>
    <name type="synonym">Cyclotella nana</name>
    <dbReference type="NCBI Taxonomy" id="35128"/>
    <lineage>
        <taxon>Eukaryota</taxon>
        <taxon>Sar</taxon>
        <taxon>Stramenopiles</taxon>
        <taxon>Ochrophyta</taxon>
        <taxon>Bacillariophyta</taxon>
        <taxon>Coscinodiscophyceae</taxon>
        <taxon>Thalassiosirophycidae</taxon>
        <taxon>Thalassiosirales</taxon>
        <taxon>Thalassiosiraceae</taxon>
        <taxon>Thalassiosira</taxon>
    </lineage>
</organism>
<protein>
    <recommendedName>
        <fullName evidence="3">GH16 domain-containing protein</fullName>
    </recommendedName>
</protein>
<evidence type="ECO:0000256" key="1">
    <source>
        <dbReference type="SAM" id="MobiDB-lite"/>
    </source>
</evidence>
<evidence type="ECO:0000313" key="5">
    <source>
        <dbReference type="Proteomes" id="UP000001449"/>
    </source>
</evidence>
<dbReference type="eggNOG" id="ENOG502QUM3">
    <property type="taxonomic scope" value="Eukaryota"/>
</dbReference>
<dbReference type="PaxDb" id="35128-Thaps21104"/>
<keyword evidence="2" id="KW-0812">Transmembrane</keyword>
<dbReference type="PANTHER" id="PTHR10963:SF24">
    <property type="entry name" value="GLYCOSIDASE C21B10.07-RELATED"/>
    <property type="match status" value="1"/>
</dbReference>
<dbReference type="AlphaFoldDB" id="B8BTC0"/>
<dbReference type="InterPro" id="IPR013320">
    <property type="entry name" value="ConA-like_dom_sf"/>
</dbReference>
<dbReference type="Pfam" id="PF26113">
    <property type="entry name" value="GH16_XgeA"/>
    <property type="match status" value="1"/>
</dbReference>
<dbReference type="GO" id="GO:0005576">
    <property type="term" value="C:extracellular region"/>
    <property type="evidence" value="ECO:0000318"/>
    <property type="project" value="GO_Central"/>
</dbReference>
<sequence length="495" mass="55533">MSPRQHDYTPIEEEASLINDNNTSLKKSLEFKSHPSDINDIGDINIALNNGNNRRSTNWLHLTTEKLIIVSLAVLFVILGNHLMQYTLVKTGELVPTGPYRLLQSQEGKKFFDYYDFYDGADSIGSAGYNMYVSKKKAMSLGIANVITGESVSTSNDTSDDTSDQSREDEFVFMSSAPTEEGPRSSIRLEGKTRFERGLFLLDVRHMPNGCGVWPAFWLTDEASWPRNGEIDILEGVNGQTVAKTALHTSDKCDMYAHVSPYDKTGEWEWITGIPNQYTGEPDLKTSKEADNCWVMAQHQWANEGCTAIHDRNDTIGGPVNDVGGGVYALEWDPENRHIKSWVFSPREDMPQNLIEAIETASSEDASKRIMPDPHSWGLPYAYFAIGEETGCSADHFKNMRIVFNLAFCGNVSGNRFARECHTEAERYNVTNEFSGQLDPVQTCNAYIEANPEALEEAYWKIKGVYVYEKELEEKKKKPVVSDTTSNDNNGGEQS</sequence>
<keyword evidence="2" id="KW-1133">Transmembrane helix</keyword>
<dbReference type="OMA" id="TEAYWEF"/>